<evidence type="ECO:0000256" key="6">
    <source>
        <dbReference type="ARBA" id="ARBA00022840"/>
    </source>
</evidence>
<comment type="similarity">
    <text evidence="2">Belongs to the diacylglycerol/lipid kinase family.</text>
</comment>
<evidence type="ECO:0000256" key="5">
    <source>
        <dbReference type="ARBA" id="ARBA00022777"/>
    </source>
</evidence>
<feature type="domain" description="DAGKc" evidence="9">
    <location>
        <begin position="1"/>
        <end position="127"/>
    </location>
</feature>
<keyword evidence="11" id="KW-1185">Reference proteome</keyword>
<keyword evidence="6" id="KW-0067">ATP-binding</keyword>
<protein>
    <recommendedName>
        <fullName evidence="9">DAGKc domain-containing protein</fullName>
    </recommendedName>
</protein>
<dbReference type="GO" id="GO:0005524">
    <property type="term" value="F:ATP binding"/>
    <property type="evidence" value="ECO:0007669"/>
    <property type="project" value="UniProtKB-KW"/>
</dbReference>
<evidence type="ECO:0000259" key="9">
    <source>
        <dbReference type="PROSITE" id="PS50146"/>
    </source>
</evidence>
<dbReference type="AlphaFoldDB" id="A0A8J3JSW3"/>
<keyword evidence="7" id="KW-0443">Lipid metabolism</keyword>
<dbReference type="EMBL" id="BONF01000027">
    <property type="protein sequence ID" value="GIF83179.1"/>
    <property type="molecule type" value="Genomic_DNA"/>
</dbReference>
<dbReference type="GO" id="GO:0016301">
    <property type="term" value="F:kinase activity"/>
    <property type="evidence" value="ECO:0007669"/>
    <property type="project" value="UniProtKB-KW"/>
</dbReference>
<comment type="cofactor">
    <cofactor evidence="1">
        <name>Mg(2+)</name>
        <dbReference type="ChEBI" id="CHEBI:18420"/>
    </cofactor>
</comment>
<dbReference type="InterPro" id="IPR016064">
    <property type="entry name" value="NAD/diacylglycerol_kinase_sf"/>
</dbReference>
<evidence type="ECO:0000256" key="2">
    <source>
        <dbReference type="ARBA" id="ARBA00005983"/>
    </source>
</evidence>
<keyword evidence="4" id="KW-0547">Nucleotide-binding</keyword>
<keyword evidence="5" id="KW-0418">Kinase</keyword>
<gene>
    <name evidence="10" type="ORF">Cba03nite_45280</name>
</gene>
<organism evidence="10 11">
    <name type="scientific">Catellatospora bangladeshensis</name>
    <dbReference type="NCBI Taxonomy" id="310355"/>
    <lineage>
        <taxon>Bacteria</taxon>
        <taxon>Bacillati</taxon>
        <taxon>Actinomycetota</taxon>
        <taxon>Actinomycetes</taxon>
        <taxon>Micromonosporales</taxon>
        <taxon>Micromonosporaceae</taxon>
        <taxon>Catellatospora</taxon>
    </lineage>
</organism>
<dbReference type="PANTHER" id="PTHR12358">
    <property type="entry name" value="SPHINGOSINE KINASE"/>
    <property type="match status" value="1"/>
</dbReference>
<dbReference type="GO" id="GO:0005886">
    <property type="term" value="C:plasma membrane"/>
    <property type="evidence" value="ECO:0007669"/>
    <property type="project" value="TreeGrafter"/>
</dbReference>
<dbReference type="GO" id="GO:0008654">
    <property type="term" value="P:phospholipid biosynthetic process"/>
    <property type="evidence" value="ECO:0007669"/>
    <property type="project" value="UniProtKB-KW"/>
</dbReference>
<proteinExistence type="inferred from homology"/>
<keyword evidence="7" id="KW-0594">Phospholipid biosynthesis</keyword>
<evidence type="ECO:0000256" key="8">
    <source>
        <dbReference type="ARBA" id="ARBA00023264"/>
    </source>
</evidence>
<dbReference type="InterPro" id="IPR050187">
    <property type="entry name" value="Lipid_Phosphate_FormReg"/>
</dbReference>
<evidence type="ECO:0000256" key="3">
    <source>
        <dbReference type="ARBA" id="ARBA00022679"/>
    </source>
</evidence>
<dbReference type="Gene3D" id="3.40.50.10330">
    <property type="entry name" value="Probable inorganic polyphosphate/atp-NAD kinase, domain 1"/>
    <property type="match status" value="1"/>
</dbReference>
<accession>A0A8J3JSW3</accession>
<dbReference type="Gene3D" id="2.60.200.40">
    <property type="match status" value="1"/>
</dbReference>
<reference evidence="10 11" key="1">
    <citation type="submission" date="2021-01" db="EMBL/GenBank/DDBJ databases">
        <title>Whole genome shotgun sequence of Catellatospora bangladeshensis NBRC 107357.</title>
        <authorList>
            <person name="Komaki H."/>
            <person name="Tamura T."/>
        </authorList>
    </citation>
    <scope>NUCLEOTIDE SEQUENCE [LARGE SCALE GENOMIC DNA]</scope>
    <source>
        <strain evidence="10 11">NBRC 107357</strain>
    </source>
</reference>
<keyword evidence="7" id="KW-0444">Lipid biosynthesis</keyword>
<dbReference type="InterPro" id="IPR017438">
    <property type="entry name" value="ATP-NAD_kinase_N"/>
</dbReference>
<dbReference type="Proteomes" id="UP000601223">
    <property type="component" value="Unassembled WGS sequence"/>
</dbReference>
<evidence type="ECO:0000256" key="7">
    <source>
        <dbReference type="ARBA" id="ARBA00023209"/>
    </source>
</evidence>
<evidence type="ECO:0000256" key="4">
    <source>
        <dbReference type="ARBA" id="ARBA00022741"/>
    </source>
</evidence>
<name>A0A8J3JSW3_9ACTN</name>
<dbReference type="Pfam" id="PF00781">
    <property type="entry name" value="DAGK_cat"/>
    <property type="match status" value="1"/>
</dbReference>
<dbReference type="Pfam" id="PF19279">
    <property type="entry name" value="YegS_C"/>
    <property type="match status" value="1"/>
</dbReference>
<evidence type="ECO:0000256" key="1">
    <source>
        <dbReference type="ARBA" id="ARBA00001946"/>
    </source>
</evidence>
<sequence length="311" mass="32068">MGRAFTAIVGPAARLGLARLMPVAQLLRAGGARVRVEYTTGVAQARLLARRCAAEGDVILAAGGDGTLRCLGAALAGTDGVLGVVPAGRGNDLARQLGLPHRPADVAELLLHGEPRWIDTVDAAGETVLGSVYAGVDAAANERANRARWTPSRLVYPLAGARALAGWRPARYEIAVDGRPPVALTAYTVVVANTGYYGGGLHVAPDARVDDGLLDVVVLGCASKLLFPLVLREMRTGAHLRRPEVTVLRGASVTLSADRRVPAYADGDPLSAIGPSPQGTRPAADLAPPTGLGPLVLRARPRTLAVLAPAG</sequence>
<keyword evidence="8" id="KW-1208">Phospholipid metabolism</keyword>
<dbReference type="InterPro" id="IPR045540">
    <property type="entry name" value="YegS/DAGK_C"/>
</dbReference>
<dbReference type="SUPFAM" id="SSF111331">
    <property type="entry name" value="NAD kinase/diacylglycerol kinase-like"/>
    <property type="match status" value="1"/>
</dbReference>
<dbReference type="InterPro" id="IPR001206">
    <property type="entry name" value="Diacylglycerol_kinase_cat_dom"/>
</dbReference>
<evidence type="ECO:0000313" key="10">
    <source>
        <dbReference type="EMBL" id="GIF83179.1"/>
    </source>
</evidence>
<dbReference type="PANTHER" id="PTHR12358:SF106">
    <property type="entry name" value="LIPID KINASE YEGS"/>
    <property type="match status" value="1"/>
</dbReference>
<dbReference type="PROSITE" id="PS50146">
    <property type="entry name" value="DAGK"/>
    <property type="match status" value="1"/>
</dbReference>
<comment type="caution">
    <text evidence="10">The sequence shown here is derived from an EMBL/GenBank/DDBJ whole genome shotgun (WGS) entry which is preliminary data.</text>
</comment>
<dbReference type="RefSeq" id="WP_203749623.1">
    <property type="nucleotide sequence ID" value="NZ_BONF01000027.1"/>
</dbReference>
<evidence type="ECO:0000313" key="11">
    <source>
        <dbReference type="Proteomes" id="UP000601223"/>
    </source>
</evidence>
<keyword evidence="3" id="KW-0808">Transferase</keyword>